<feature type="region of interest" description="Disordered" evidence="1">
    <location>
        <begin position="1"/>
        <end position="26"/>
    </location>
</feature>
<feature type="compositionally biased region" description="Basic and acidic residues" evidence="1">
    <location>
        <begin position="1"/>
        <end position="16"/>
    </location>
</feature>
<reference evidence="2" key="1">
    <citation type="submission" date="2022-01" db="EMBL/GenBank/DDBJ databases">
        <authorList>
            <person name="King R."/>
        </authorList>
    </citation>
    <scope>NUCLEOTIDE SEQUENCE</scope>
</reference>
<dbReference type="OrthoDB" id="6814603at2759"/>
<dbReference type="EMBL" id="OU898284">
    <property type="protein sequence ID" value="CAG9840742.1"/>
    <property type="molecule type" value="Genomic_DNA"/>
</dbReference>
<evidence type="ECO:0000256" key="1">
    <source>
        <dbReference type="SAM" id="MobiDB-lite"/>
    </source>
</evidence>
<sequence length="194" mass="21605">MNARKVYSDYTREQKKTGGGQGPTIPAEIVMENKDIMNPAELLRDHNVYDSDGPYVNKGASTSKGKDIPCISTPIRKNFKNVERIISKKVFRSLKKKLFPQTNLPLSSIKKLENKDLLREKRQERRQQKKVVGELSQVCDTNHTINLNESNGNGTDSSSSLTISTISGDCLPINFPSTSLSEDSSSNGYVCCFD</sequence>
<organism evidence="2 3">
    <name type="scientific">Diabrotica balteata</name>
    <name type="common">Banded cucumber beetle</name>
    <dbReference type="NCBI Taxonomy" id="107213"/>
    <lineage>
        <taxon>Eukaryota</taxon>
        <taxon>Metazoa</taxon>
        <taxon>Ecdysozoa</taxon>
        <taxon>Arthropoda</taxon>
        <taxon>Hexapoda</taxon>
        <taxon>Insecta</taxon>
        <taxon>Pterygota</taxon>
        <taxon>Neoptera</taxon>
        <taxon>Endopterygota</taxon>
        <taxon>Coleoptera</taxon>
        <taxon>Polyphaga</taxon>
        <taxon>Cucujiformia</taxon>
        <taxon>Chrysomeloidea</taxon>
        <taxon>Chrysomelidae</taxon>
        <taxon>Galerucinae</taxon>
        <taxon>Diabroticina</taxon>
        <taxon>Diabroticites</taxon>
        <taxon>Diabrotica</taxon>
    </lineage>
</organism>
<accession>A0A9N9TG03</accession>
<protein>
    <submittedName>
        <fullName evidence="2">Uncharacterized protein</fullName>
    </submittedName>
</protein>
<name>A0A9N9TG03_DIABA</name>
<gene>
    <name evidence="2" type="ORF">DIABBA_LOCUS13366</name>
</gene>
<dbReference type="Proteomes" id="UP001153709">
    <property type="component" value="Chromosome 9"/>
</dbReference>
<proteinExistence type="predicted"/>
<evidence type="ECO:0000313" key="3">
    <source>
        <dbReference type="Proteomes" id="UP001153709"/>
    </source>
</evidence>
<dbReference type="AlphaFoldDB" id="A0A9N9TG03"/>
<keyword evidence="3" id="KW-1185">Reference proteome</keyword>
<evidence type="ECO:0000313" key="2">
    <source>
        <dbReference type="EMBL" id="CAG9840742.1"/>
    </source>
</evidence>